<sequence length="113" mass="12301">MTDEIKKEARREGDWEMVSSASKPTGDRCGDTRGGRRQVCETIMKMVGRTVQSCVDLRVVGLIVDRSSAPRAEQSSQRVTGERMRGETRGEQLFCAGIKLRGGLSPPGDVMGG</sequence>
<gene>
    <name evidence="2" type="ORF">PLEPLA_LOCUS46559</name>
</gene>
<keyword evidence="3" id="KW-1185">Reference proteome</keyword>
<evidence type="ECO:0000313" key="2">
    <source>
        <dbReference type="EMBL" id="CAB1458728.1"/>
    </source>
</evidence>
<accession>A0A9N7Z7X5</accession>
<feature type="compositionally biased region" description="Basic and acidic residues" evidence="1">
    <location>
        <begin position="25"/>
        <end position="34"/>
    </location>
</feature>
<name>A0A9N7Z7X5_PLEPL</name>
<dbReference type="Proteomes" id="UP001153269">
    <property type="component" value="Unassembled WGS sequence"/>
</dbReference>
<feature type="region of interest" description="Disordered" evidence="1">
    <location>
        <begin position="1"/>
        <end position="34"/>
    </location>
</feature>
<comment type="caution">
    <text evidence="2">The sequence shown here is derived from an EMBL/GenBank/DDBJ whole genome shotgun (WGS) entry which is preliminary data.</text>
</comment>
<evidence type="ECO:0000256" key="1">
    <source>
        <dbReference type="SAM" id="MobiDB-lite"/>
    </source>
</evidence>
<evidence type="ECO:0000313" key="3">
    <source>
        <dbReference type="Proteomes" id="UP001153269"/>
    </source>
</evidence>
<dbReference type="EMBL" id="CADEAL010004401">
    <property type="protein sequence ID" value="CAB1458728.1"/>
    <property type="molecule type" value="Genomic_DNA"/>
</dbReference>
<protein>
    <submittedName>
        <fullName evidence="2">Uncharacterized protein</fullName>
    </submittedName>
</protein>
<proteinExistence type="predicted"/>
<dbReference type="AlphaFoldDB" id="A0A9N7Z7X5"/>
<organism evidence="2 3">
    <name type="scientific">Pleuronectes platessa</name>
    <name type="common">European plaice</name>
    <dbReference type="NCBI Taxonomy" id="8262"/>
    <lineage>
        <taxon>Eukaryota</taxon>
        <taxon>Metazoa</taxon>
        <taxon>Chordata</taxon>
        <taxon>Craniata</taxon>
        <taxon>Vertebrata</taxon>
        <taxon>Euteleostomi</taxon>
        <taxon>Actinopterygii</taxon>
        <taxon>Neopterygii</taxon>
        <taxon>Teleostei</taxon>
        <taxon>Neoteleostei</taxon>
        <taxon>Acanthomorphata</taxon>
        <taxon>Carangaria</taxon>
        <taxon>Pleuronectiformes</taxon>
        <taxon>Pleuronectoidei</taxon>
        <taxon>Pleuronectidae</taxon>
        <taxon>Pleuronectes</taxon>
    </lineage>
</organism>
<feature type="compositionally biased region" description="Basic and acidic residues" evidence="1">
    <location>
        <begin position="1"/>
        <end position="14"/>
    </location>
</feature>
<reference evidence="2" key="1">
    <citation type="submission" date="2020-03" db="EMBL/GenBank/DDBJ databases">
        <authorList>
            <person name="Weist P."/>
        </authorList>
    </citation>
    <scope>NUCLEOTIDE SEQUENCE</scope>
</reference>